<feature type="domain" description="PEGA" evidence="1">
    <location>
        <begin position="267"/>
        <end position="321"/>
    </location>
</feature>
<dbReference type="Pfam" id="PF14326">
    <property type="entry name" value="DUF4384"/>
    <property type="match status" value="1"/>
</dbReference>
<evidence type="ECO:0000313" key="4">
    <source>
        <dbReference type="Proteomes" id="UP000265341"/>
    </source>
</evidence>
<evidence type="ECO:0000259" key="2">
    <source>
        <dbReference type="Pfam" id="PF14326"/>
    </source>
</evidence>
<organism evidence="3 4">
    <name type="scientific">Calidithermus roseus</name>
    <dbReference type="NCBI Taxonomy" id="1644118"/>
    <lineage>
        <taxon>Bacteria</taxon>
        <taxon>Thermotogati</taxon>
        <taxon>Deinococcota</taxon>
        <taxon>Deinococci</taxon>
        <taxon>Thermales</taxon>
        <taxon>Thermaceae</taxon>
        <taxon>Calidithermus</taxon>
    </lineage>
</organism>
<feature type="domain" description="DUF4384" evidence="2">
    <location>
        <begin position="51"/>
        <end position="130"/>
    </location>
</feature>
<reference evidence="3 4" key="1">
    <citation type="submission" date="2018-08" db="EMBL/GenBank/DDBJ databases">
        <title>Meiothermus roseus NBRC 110900 genome sequencing project.</title>
        <authorList>
            <person name="Da Costa M.S."/>
            <person name="Albuquerque L."/>
            <person name="Raposo P."/>
            <person name="Froufe H.J.C."/>
            <person name="Barroso C.S."/>
            <person name="Egas C."/>
        </authorList>
    </citation>
    <scope>NUCLEOTIDE SEQUENCE [LARGE SCALE GENOMIC DNA]</scope>
    <source>
        <strain evidence="3 4">NBRC 110900</strain>
    </source>
</reference>
<sequence>MKRTVALLALGMLAYAEPQVSPQRIIVNPVPTDLQVRVWVDRDPGKSGNPTYQNGEAISIGVQVNQDAYVYLLSIDAGGEINPILPNPFDEDNFLRGGETRRFPPTGARYTYTVSGPNGQNRVLAVASKRRLDMGRVLDVANDYQPRVQGEQLGRVMAIVVDPVPDRDWTSDVAFFVVGRAQPAPRAGTLVIDTDPQGAQVLLDGRSIGTTPMRIAVNPGRYRLEFVLDGYERSGLTLSVDPGETVHVERELKPIASVLEFYSNVETIVYVDGREAGRTKKGYLRLRLSPGEHQVVALAPGYEAFVANVRLRGNQTLQANLNRL</sequence>
<dbReference type="Pfam" id="PF08308">
    <property type="entry name" value="PEGA"/>
    <property type="match status" value="2"/>
</dbReference>
<protein>
    <recommendedName>
        <fullName evidence="5">PEGA domain protein</fullName>
    </recommendedName>
</protein>
<evidence type="ECO:0000259" key="1">
    <source>
        <dbReference type="Pfam" id="PF08308"/>
    </source>
</evidence>
<dbReference type="InterPro" id="IPR013229">
    <property type="entry name" value="PEGA"/>
</dbReference>
<dbReference type="Proteomes" id="UP000265341">
    <property type="component" value="Unassembled WGS sequence"/>
</dbReference>
<feature type="domain" description="PEGA" evidence="1">
    <location>
        <begin position="188"/>
        <end position="254"/>
    </location>
</feature>
<dbReference type="InterPro" id="IPR025493">
    <property type="entry name" value="DUF4384"/>
</dbReference>
<gene>
    <name evidence="3" type="ORF">Mrose_03285</name>
</gene>
<dbReference type="RefSeq" id="WP_119280160.1">
    <property type="nucleotide sequence ID" value="NZ_QWLA01000095.1"/>
</dbReference>
<dbReference type="PANTHER" id="PTHR36194:SF1">
    <property type="entry name" value="S-LAYER-LIKE PROTEIN"/>
    <property type="match status" value="1"/>
</dbReference>
<proteinExistence type="predicted"/>
<evidence type="ECO:0000313" key="3">
    <source>
        <dbReference type="EMBL" id="RIH82737.1"/>
    </source>
</evidence>
<keyword evidence="4" id="KW-1185">Reference proteome</keyword>
<evidence type="ECO:0008006" key="5">
    <source>
        <dbReference type="Google" id="ProtNLM"/>
    </source>
</evidence>
<accession>A0A399EDN0</accession>
<name>A0A399EDN0_9DEIN</name>
<dbReference type="EMBL" id="QWLA01000095">
    <property type="protein sequence ID" value="RIH82737.1"/>
    <property type="molecule type" value="Genomic_DNA"/>
</dbReference>
<dbReference type="AlphaFoldDB" id="A0A399EDN0"/>
<comment type="caution">
    <text evidence="3">The sequence shown here is derived from an EMBL/GenBank/DDBJ whole genome shotgun (WGS) entry which is preliminary data.</text>
</comment>
<dbReference type="OrthoDB" id="5483179at2"/>
<dbReference type="PANTHER" id="PTHR36194">
    <property type="entry name" value="S-LAYER-LIKE PROTEIN"/>
    <property type="match status" value="1"/>
</dbReference>